<organism evidence="1 2">
    <name type="scientific">Carnegiea gigantea</name>
    <dbReference type="NCBI Taxonomy" id="171969"/>
    <lineage>
        <taxon>Eukaryota</taxon>
        <taxon>Viridiplantae</taxon>
        <taxon>Streptophyta</taxon>
        <taxon>Embryophyta</taxon>
        <taxon>Tracheophyta</taxon>
        <taxon>Spermatophyta</taxon>
        <taxon>Magnoliopsida</taxon>
        <taxon>eudicotyledons</taxon>
        <taxon>Gunneridae</taxon>
        <taxon>Pentapetalae</taxon>
        <taxon>Caryophyllales</taxon>
        <taxon>Cactineae</taxon>
        <taxon>Cactaceae</taxon>
        <taxon>Cactoideae</taxon>
        <taxon>Echinocereeae</taxon>
        <taxon>Carnegiea</taxon>
    </lineage>
</organism>
<comment type="caution">
    <text evidence="1">The sequence shown here is derived from an EMBL/GenBank/DDBJ whole genome shotgun (WGS) entry which is preliminary data.</text>
</comment>
<evidence type="ECO:0000313" key="1">
    <source>
        <dbReference type="EMBL" id="KAJ8426992.1"/>
    </source>
</evidence>
<dbReference type="AlphaFoldDB" id="A0A9Q1JIQ2"/>
<proteinExistence type="predicted"/>
<name>A0A9Q1JIQ2_9CARY</name>
<accession>A0A9Q1JIQ2</accession>
<gene>
    <name evidence="1" type="ORF">Cgig2_033850</name>
</gene>
<reference evidence="1" key="1">
    <citation type="submission" date="2022-04" db="EMBL/GenBank/DDBJ databases">
        <title>Carnegiea gigantea Genome sequencing and assembly v2.</title>
        <authorList>
            <person name="Copetti D."/>
            <person name="Sanderson M.J."/>
            <person name="Burquez A."/>
            <person name="Wojciechowski M.F."/>
        </authorList>
    </citation>
    <scope>NUCLEOTIDE SEQUENCE</scope>
    <source>
        <strain evidence="1">SGP5-SGP5p</strain>
        <tissue evidence="1">Aerial part</tissue>
    </source>
</reference>
<protein>
    <submittedName>
        <fullName evidence="1">Uncharacterized protein</fullName>
    </submittedName>
</protein>
<sequence length="179" mass="20435">MNLKKTPPQSCKSADGESSRTIHAANAPLRRWRMSVHNSFYGLSLDFLAILAWISDLRRRWRKKAVERLLRWRRVWSTCHPSKADLMVKVESNGATDTANAPLRLVARRPTRIHFHGGGVIWGMVWADWGFEKTKEEEGSQQTSSSATRIAHAPPLRCRSDGRGLFLTKVLEDLQRGKF</sequence>
<dbReference type="Proteomes" id="UP001153076">
    <property type="component" value="Unassembled WGS sequence"/>
</dbReference>
<keyword evidence="2" id="KW-1185">Reference proteome</keyword>
<evidence type="ECO:0000313" key="2">
    <source>
        <dbReference type="Proteomes" id="UP001153076"/>
    </source>
</evidence>
<dbReference type="EMBL" id="JAKOGI010001205">
    <property type="protein sequence ID" value="KAJ8426992.1"/>
    <property type="molecule type" value="Genomic_DNA"/>
</dbReference>